<evidence type="ECO:0000313" key="3">
    <source>
        <dbReference type="EMBL" id="EEQ30515.1"/>
    </source>
</evidence>
<evidence type="ECO:0000313" key="4">
    <source>
        <dbReference type="Proteomes" id="UP000002035"/>
    </source>
</evidence>
<keyword evidence="1" id="KW-0175">Coiled coil</keyword>
<feature type="coiled-coil region" evidence="1">
    <location>
        <begin position="440"/>
        <end position="493"/>
    </location>
</feature>
<gene>
    <name evidence="3" type="ORF">MCYG_03334</name>
</gene>
<dbReference type="RefSeq" id="XP_002847828.1">
    <property type="nucleotide sequence ID" value="XM_002847782.1"/>
</dbReference>
<feature type="compositionally biased region" description="Basic and acidic residues" evidence="2">
    <location>
        <begin position="965"/>
        <end position="980"/>
    </location>
</feature>
<feature type="compositionally biased region" description="Basic and acidic residues" evidence="2">
    <location>
        <begin position="862"/>
        <end position="884"/>
    </location>
</feature>
<feature type="coiled-coil region" evidence="1">
    <location>
        <begin position="240"/>
        <end position="267"/>
    </location>
</feature>
<dbReference type="OMA" id="YKDIRRC"/>
<dbReference type="AlphaFoldDB" id="C5FLE3"/>
<protein>
    <submittedName>
        <fullName evidence="3">Uncharacterized protein</fullName>
    </submittedName>
</protein>
<dbReference type="GeneID" id="9230590"/>
<name>C5FLE3_ARTOC</name>
<proteinExistence type="predicted"/>
<feature type="region of interest" description="Disordered" evidence="2">
    <location>
        <begin position="785"/>
        <end position="1019"/>
    </location>
</feature>
<dbReference type="eggNOG" id="ENOG502T3IX">
    <property type="taxonomic scope" value="Eukaryota"/>
</dbReference>
<feature type="coiled-coil region" evidence="1">
    <location>
        <begin position="371"/>
        <end position="405"/>
    </location>
</feature>
<dbReference type="HOGENOM" id="CLU_298299_0_0_1"/>
<feature type="compositionally biased region" description="Basic and acidic residues" evidence="2">
    <location>
        <begin position="1002"/>
        <end position="1019"/>
    </location>
</feature>
<feature type="coiled-coil region" evidence="1">
    <location>
        <begin position="309"/>
        <end position="336"/>
    </location>
</feature>
<reference evidence="4" key="1">
    <citation type="journal article" date="2012" name="MBio">
        <title>Comparative genome analysis of Trichophyton rubrum and related dermatophytes reveals candidate genes involved in infection.</title>
        <authorList>
            <person name="Martinez D.A."/>
            <person name="Oliver B.G."/>
            <person name="Graeser Y."/>
            <person name="Goldberg J.M."/>
            <person name="Li W."/>
            <person name="Martinez-Rossi N.M."/>
            <person name="Monod M."/>
            <person name="Shelest E."/>
            <person name="Barton R.C."/>
            <person name="Birch E."/>
            <person name="Brakhage A.A."/>
            <person name="Chen Z."/>
            <person name="Gurr S.J."/>
            <person name="Heiman D."/>
            <person name="Heitman J."/>
            <person name="Kosti I."/>
            <person name="Rossi A."/>
            <person name="Saif S."/>
            <person name="Samalova M."/>
            <person name="Saunders C.W."/>
            <person name="Shea T."/>
            <person name="Summerbell R.C."/>
            <person name="Xu J."/>
            <person name="Young S."/>
            <person name="Zeng Q."/>
            <person name="Birren B.W."/>
            <person name="Cuomo C.A."/>
            <person name="White T.C."/>
        </authorList>
    </citation>
    <scope>NUCLEOTIDE SEQUENCE [LARGE SCALE GENOMIC DNA]</scope>
    <source>
        <strain evidence="4">ATCC MYA-4605 / CBS 113480</strain>
    </source>
</reference>
<dbReference type="EMBL" id="DS995703">
    <property type="protein sequence ID" value="EEQ30515.1"/>
    <property type="molecule type" value="Genomic_DNA"/>
</dbReference>
<keyword evidence="4" id="KW-1185">Reference proteome</keyword>
<evidence type="ECO:0000256" key="1">
    <source>
        <dbReference type="SAM" id="Coils"/>
    </source>
</evidence>
<dbReference type="VEuPathDB" id="FungiDB:MCYG_03334"/>
<feature type="compositionally biased region" description="Polar residues" evidence="2">
    <location>
        <begin position="953"/>
        <end position="964"/>
    </location>
</feature>
<feature type="compositionally biased region" description="Basic and acidic residues" evidence="2">
    <location>
        <begin position="833"/>
        <end position="848"/>
    </location>
</feature>
<dbReference type="OrthoDB" id="4173188at2759"/>
<feature type="compositionally biased region" description="Low complexity" evidence="2">
    <location>
        <begin position="885"/>
        <end position="896"/>
    </location>
</feature>
<organism evidence="3 4">
    <name type="scientific">Arthroderma otae (strain ATCC MYA-4605 / CBS 113480)</name>
    <name type="common">Microsporum canis</name>
    <dbReference type="NCBI Taxonomy" id="554155"/>
    <lineage>
        <taxon>Eukaryota</taxon>
        <taxon>Fungi</taxon>
        <taxon>Dikarya</taxon>
        <taxon>Ascomycota</taxon>
        <taxon>Pezizomycotina</taxon>
        <taxon>Eurotiomycetes</taxon>
        <taxon>Eurotiomycetidae</taxon>
        <taxon>Onygenales</taxon>
        <taxon>Arthrodermataceae</taxon>
        <taxon>Microsporum</taxon>
    </lineage>
</organism>
<evidence type="ECO:0000256" key="2">
    <source>
        <dbReference type="SAM" id="MobiDB-lite"/>
    </source>
</evidence>
<sequence length="1019" mass="114396">MTTVNPYSPLPARIAGSIQLTATTNSALSVFRNVMWPAANSTVYLNDSLNNATLILNDHFEDFINKWDRKFEELRVEIAEPSIPTTTISNPTPTSPVTATNTIWPEFYTTHREYNEWVGYTLYCFVKQEVKRNPNIYTAATIFILVNYWLVLSARRSELVQKRGATKGLSTDGTNEARDQLSAQNARLELLEAKVDGLLFAPATDLTDGQHRLSRNAPGRVPPLNDTRHDIRRAQRISINQSERLEFASLQEQLEVMRQDLVSLKNTSEARSERINFMIDTITEFKKDAQTEKCTNRLEDIASIKKSVSEELKSEIESIRAQITDLEHAAISFREESKKSIADHMSSIIYTINGLQKESERAKRKGQLADLASIKEMSREHKSECELLQEQITDLQHSTSTLKEESEECITKHVSTIISTINELKKDSETAKRMNHAPAIDSVKKDVSNLKHSMKKLEHELDEKRDDARAIDLHKLKASVEALQQDKTGALKEFSIRLDRVGEVLQSQPWMAESETFNQRISNVTSKLQALERSTQTEKSLSFLQSQLESLSTKVDFTETSLKELKGETATKFEHKSLLMEVKHLEGRIQQWETIPQKGPVSVVNEDSVKLRDLGKNYVDLMSQFAEIKDAFASLVSSDIPKQRSEDHNQVTEAIRQSASQLEKKIKSQYAREEDVRKCLNVIQPEGGKPIDLRSLKERLSDIENYAYGTKNDLIMAKERITDSEQHIETLREGNATNYKDIRRCLGKLGLPGSVVSLSEPINPKHVPAESKPPVHIDMSVGRKINAPQSSSPQDRGDKNISQFDPRYKGDGKPTGSGSSSAATQDLVGVNQKENRNRFDENDKRSDSNTEPSPSKVSDGLLETRQDKNISRYDPRYKGDDKFRSSYSESGSPGMSKTRGNLNPKAESFGESSKRQGNRSLALKASFSPLVFGRKVNQEAEEPAENKADTGEHSSQSSVQASTPQEEHQGGPRENEEKNADSPSALDHSDGKDSISPLADTAAEKSPEESVTDKMEDEK</sequence>
<dbReference type="STRING" id="554155.C5FLE3"/>
<dbReference type="Proteomes" id="UP000002035">
    <property type="component" value="Unassembled WGS sequence"/>
</dbReference>
<accession>C5FLE3</accession>